<dbReference type="PANTHER" id="PTHR28218">
    <property type="entry name" value="VPS4-ASSOCIATED PROTEIN 1"/>
    <property type="match status" value="1"/>
</dbReference>
<dbReference type="RefSeq" id="XP_070863104.1">
    <property type="nucleotide sequence ID" value="XM_071005822.1"/>
</dbReference>
<dbReference type="EMBL" id="JABSNW010000001">
    <property type="protein sequence ID" value="KAL2891925.1"/>
    <property type="molecule type" value="Genomic_DNA"/>
</dbReference>
<evidence type="ECO:0000313" key="3">
    <source>
        <dbReference type="Proteomes" id="UP001610728"/>
    </source>
</evidence>
<reference evidence="2 3" key="1">
    <citation type="submission" date="2020-05" db="EMBL/GenBank/DDBJ databases">
        <title>Ceratocystis lukuohia genome.</title>
        <authorList>
            <person name="Harrington T.C."/>
            <person name="Kim K."/>
            <person name="Mayers C.G."/>
        </authorList>
    </citation>
    <scope>NUCLEOTIDE SEQUENCE [LARGE SCALE GENOMIC DNA]</scope>
    <source>
        <strain evidence="2 3">C4212</strain>
    </source>
</reference>
<proteinExistence type="predicted"/>
<accession>A0ABR4MUG8</accession>
<dbReference type="PANTHER" id="PTHR28218:SF1">
    <property type="entry name" value="VPS4-ASSOCIATED PROTEIN 1"/>
    <property type="match status" value="1"/>
</dbReference>
<sequence>MLQEENENLGLARHDSELGANNCTAPRSCPSQAPLMSFVNKYTVRRVAASSGRPSGKGCDICYKTTTTVLFSDSPEGKDFFYVCPAHLKDRKFCSPAVDAEAEKARIEAKHKEEIDAEIEKLKEEYAAKKAKEEGKEGKEKNKDGEKTSSKKDTETEKKEKADQKKTSGKDQKRRDLELAKRQYQQSQMNRERMAKADFWPTVPGEIPKK</sequence>
<protein>
    <submittedName>
        <fullName evidence="2">UPF0589 protein C32H8.01c</fullName>
    </submittedName>
</protein>
<feature type="compositionally biased region" description="Basic and acidic residues" evidence="1">
    <location>
        <begin position="129"/>
        <end position="181"/>
    </location>
</feature>
<evidence type="ECO:0000313" key="2">
    <source>
        <dbReference type="EMBL" id="KAL2891925.1"/>
    </source>
</evidence>
<name>A0ABR4MUG8_9PEZI</name>
<dbReference type="GeneID" id="98115528"/>
<comment type="caution">
    <text evidence="2">The sequence shown here is derived from an EMBL/GenBank/DDBJ whole genome shotgun (WGS) entry which is preliminary data.</text>
</comment>
<dbReference type="Pfam" id="PF08432">
    <property type="entry name" value="Vfa1"/>
    <property type="match status" value="1"/>
</dbReference>
<dbReference type="InterPro" id="IPR013640">
    <property type="entry name" value="Vfa1"/>
</dbReference>
<evidence type="ECO:0000256" key="1">
    <source>
        <dbReference type="SAM" id="MobiDB-lite"/>
    </source>
</evidence>
<gene>
    <name evidence="2" type="ORF">HOO65_011283</name>
</gene>
<keyword evidence="3" id="KW-1185">Reference proteome</keyword>
<dbReference type="Proteomes" id="UP001610728">
    <property type="component" value="Unassembled WGS sequence"/>
</dbReference>
<organism evidence="2 3">
    <name type="scientific">Ceratocystis lukuohia</name>
    <dbReference type="NCBI Taxonomy" id="2019550"/>
    <lineage>
        <taxon>Eukaryota</taxon>
        <taxon>Fungi</taxon>
        <taxon>Dikarya</taxon>
        <taxon>Ascomycota</taxon>
        <taxon>Pezizomycotina</taxon>
        <taxon>Sordariomycetes</taxon>
        <taxon>Hypocreomycetidae</taxon>
        <taxon>Microascales</taxon>
        <taxon>Ceratocystidaceae</taxon>
        <taxon>Ceratocystis</taxon>
    </lineage>
</organism>
<feature type="region of interest" description="Disordered" evidence="1">
    <location>
        <begin position="129"/>
        <end position="210"/>
    </location>
</feature>